<dbReference type="GO" id="GO:0016020">
    <property type="term" value="C:membrane"/>
    <property type="evidence" value="ECO:0007669"/>
    <property type="project" value="UniProtKB-SubCell"/>
</dbReference>
<evidence type="ECO:0000256" key="8">
    <source>
        <dbReference type="SAM" id="MobiDB-lite"/>
    </source>
</evidence>
<feature type="transmembrane region" description="Helical" evidence="9">
    <location>
        <begin position="150"/>
        <end position="168"/>
    </location>
</feature>
<evidence type="ECO:0000313" key="11">
    <source>
        <dbReference type="EMBL" id="KAK7484921.1"/>
    </source>
</evidence>
<keyword evidence="5 9" id="KW-0472">Membrane</keyword>
<dbReference type="InterPro" id="IPR017452">
    <property type="entry name" value="GPCR_Rhodpsn_7TM"/>
</dbReference>
<comment type="subcellular location">
    <subcellularLocation>
        <location evidence="1">Membrane</location>
        <topology evidence="1">Multi-pass membrane protein</topology>
    </subcellularLocation>
</comment>
<dbReference type="Pfam" id="PF00001">
    <property type="entry name" value="7tm_1"/>
    <property type="match status" value="1"/>
</dbReference>
<evidence type="ECO:0000256" key="1">
    <source>
        <dbReference type="ARBA" id="ARBA00004141"/>
    </source>
</evidence>
<feature type="transmembrane region" description="Helical" evidence="9">
    <location>
        <begin position="66"/>
        <end position="89"/>
    </location>
</feature>
<sequence length="433" mass="49341">METTERPSFNRTLSPGQPANDTAVERYTRVINTFVPWLLIILGCVFNVFVILGMRTKHFRSLSTSVYMISGAVNDLFGLPILLVPHWLYLNYPEAITRREGSDYLCKFFQFYGWGQADVGIIVTTAMTADRAYVIVRPLARADLMKRAKRMIIGVVSLVVVKDLHFLFSSRIVGLERKDRLCDVFPPSRTYEIFFQKAWPWIHASFLAACFVVMLASNSIVIHHVRMNRHGKQITSNHVSSDDADTSTVSYSQNPRPSLGNIWSSVKNSRRRSSAAGVRSTDSHLQEATMTVHSNNYGKITGQVTRMLLAESFTLILLTFPFSVHLIVTSTIEDLHTDPEKNRINALVFSIVFYMLYANKCVNFLVYCLAGQRFRQAIVKDVLQINRCRKSGSRNRSGSVWYIEKTERSESIVSFKNPSCDYQRQEKSEMNAI</sequence>
<keyword evidence="7" id="KW-0807">Transducer</keyword>
<dbReference type="PRINTS" id="PR00237">
    <property type="entry name" value="GPCRRHODOPSN"/>
</dbReference>
<feature type="region of interest" description="Disordered" evidence="8">
    <location>
        <begin position="234"/>
        <end position="254"/>
    </location>
</feature>
<keyword evidence="6" id="KW-0675">Receptor</keyword>
<keyword evidence="2 9" id="KW-0812">Transmembrane</keyword>
<feature type="transmembrane region" description="Helical" evidence="9">
    <location>
        <begin position="348"/>
        <end position="370"/>
    </location>
</feature>
<keyword evidence="4" id="KW-0297">G-protein coupled receptor</keyword>
<feature type="transmembrane region" description="Helical" evidence="9">
    <location>
        <begin position="308"/>
        <end position="328"/>
    </location>
</feature>
<dbReference type="PANTHER" id="PTHR24243">
    <property type="entry name" value="G-PROTEIN COUPLED RECEPTOR"/>
    <property type="match status" value="1"/>
</dbReference>
<dbReference type="Gene3D" id="1.20.1070.10">
    <property type="entry name" value="Rhodopsin 7-helix transmembrane proteins"/>
    <property type="match status" value="1"/>
</dbReference>
<evidence type="ECO:0000256" key="7">
    <source>
        <dbReference type="ARBA" id="ARBA00023224"/>
    </source>
</evidence>
<dbReference type="PROSITE" id="PS50262">
    <property type="entry name" value="G_PROTEIN_RECEP_F1_2"/>
    <property type="match status" value="1"/>
</dbReference>
<evidence type="ECO:0000313" key="12">
    <source>
        <dbReference type="Proteomes" id="UP001519460"/>
    </source>
</evidence>
<keyword evidence="12" id="KW-1185">Reference proteome</keyword>
<dbReference type="EMBL" id="JACVVK020000202">
    <property type="protein sequence ID" value="KAK7484921.1"/>
    <property type="molecule type" value="Genomic_DNA"/>
</dbReference>
<evidence type="ECO:0000256" key="9">
    <source>
        <dbReference type="SAM" id="Phobius"/>
    </source>
</evidence>
<organism evidence="11 12">
    <name type="scientific">Batillaria attramentaria</name>
    <dbReference type="NCBI Taxonomy" id="370345"/>
    <lineage>
        <taxon>Eukaryota</taxon>
        <taxon>Metazoa</taxon>
        <taxon>Spiralia</taxon>
        <taxon>Lophotrochozoa</taxon>
        <taxon>Mollusca</taxon>
        <taxon>Gastropoda</taxon>
        <taxon>Caenogastropoda</taxon>
        <taxon>Sorbeoconcha</taxon>
        <taxon>Cerithioidea</taxon>
        <taxon>Batillariidae</taxon>
        <taxon>Batillaria</taxon>
    </lineage>
</organism>
<evidence type="ECO:0000256" key="2">
    <source>
        <dbReference type="ARBA" id="ARBA00022692"/>
    </source>
</evidence>
<evidence type="ECO:0000256" key="4">
    <source>
        <dbReference type="ARBA" id="ARBA00023040"/>
    </source>
</evidence>
<dbReference type="PANTHER" id="PTHR24243:SF208">
    <property type="entry name" value="PYROKININ-1 RECEPTOR"/>
    <property type="match status" value="1"/>
</dbReference>
<protein>
    <recommendedName>
        <fullName evidence="10">G-protein coupled receptors family 1 profile domain-containing protein</fullName>
    </recommendedName>
</protein>
<evidence type="ECO:0000256" key="3">
    <source>
        <dbReference type="ARBA" id="ARBA00022989"/>
    </source>
</evidence>
<feature type="transmembrane region" description="Helical" evidence="9">
    <location>
        <begin position="201"/>
        <end position="222"/>
    </location>
</feature>
<evidence type="ECO:0000259" key="10">
    <source>
        <dbReference type="PROSITE" id="PS50262"/>
    </source>
</evidence>
<name>A0ABD0KCW8_9CAEN</name>
<reference evidence="11 12" key="1">
    <citation type="journal article" date="2023" name="Sci. Data">
        <title>Genome assembly of the Korean intertidal mud-creeper Batillaria attramentaria.</title>
        <authorList>
            <person name="Patra A.K."/>
            <person name="Ho P.T."/>
            <person name="Jun S."/>
            <person name="Lee S.J."/>
            <person name="Kim Y."/>
            <person name="Won Y.J."/>
        </authorList>
    </citation>
    <scope>NUCLEOTIDE SEQUENCE [LARGE SCALE GENOMIC DNA]</scope>
    <source>
        <strain evidence="11">Wonlab-2016</strain>
    </source>
</reference>
<feature type="domain" description="G-protein coupled receptors family 1 profile" evidence="10">
    <location>
        <begin position="46"/>
        <end position="367"/>
    </location>
</feature>
<dbReference type="AlphaFoldDB" id="A0ABD0KCW8"/>
<keyword evidence="3 9" id="KW-1133">Transmembrane helix</keyword>
<comment type="caution">
    <text evidence="11">The sequence shown here is derived from an EMBL/GenBank/DDBJ whole genome shotgun (WGS) entry which is preliminary data.</text>
</comment>
<dbReference type="SUPFAM" id="SSF81321">
    <property type="entry name" value="Family A G protein-coupled receptor-like"/>
    <property type="match status" value="1"/>
</dbReference>
<dbReference type="GO" id="GO:0004930">
    <property type="term" value="F:G protein-coupled receptor activity"/>
    <property type="evidence" value="ECO:0007669"/>
    <property type="project" value="UniProtKB-KW"/>
</dbReference>
<evidence type="ECO:0000256" key="6">
    <source>
        <dbReference type="ARBA" id="ARBA00023170"/>
    </source>
</evidence>
<feature type="transmembrane region" description="Helical" evidence="9">
    <location>
        <begin position="34"/>
        <end position="54"/>
    </location>
</feature>
<proteinExistence type="predicted"/>
<dbReference type="InterPro" id="IPR000276">
    <property type="entry name" value="GPCR_Rhodpsn"/>
</dbReference>
<dbReference type="Proteomes" id="UP001519460">
    <property type="component" value="Unassembled WGS sequence"/>
</dbReference>
<gene>
    <name evidence="11" type="ORF">BaRGS_00023841</name>
</gene>
<evidence type="ECO:0000256" key="5">
    <source>
        <dbReference type="ARBA" id="ARBA00023136"/>
    </source>
</evidence>
<accession>A0ABD0KCW8</accession>